<accession>A0ABS5E0L9</accession>
<dbReference type="SMART" id="SM00702">
    <property type="entry name" value="P4Hc"/>
    <property type="match status" value="1"/>
</dbReference>
<sequence>MTEPTTDFIQVVDGALSAPFCQALIDAFEASPHRVAGQTGAGVDESKKISTDLYLNQHPEWRPALQEIQKATTLHLAEYFKRHHFALIAPMALTVQHPETGEPTALTHDNFDTVGAPQAMDLMRTLYRLGPIQMQKYPQGRGNYNYWHCEHYPDNARCETLHRSLLFMFYLNDVAEGGETDFFYQQRSIQPRTGRMVMAPAYFTHTHRGRVPISGDKVILTSWVLLNRAEALYG</sequence>
<keyword evidence="5" id="KW-0408">Iron</keyword>
<dbReference type="InterPro" id="IPR044862">
    <property type="entry name" value="Pro_4_hyd_alph_FE2OG_OXY"/>
</dbReference>
<evidence type="ECO:0000259" key="6">
    <source>
        <dbReference type="SMART" id="SM00702"/>
    </source>
</evidence>
<feature type="domain" description="Prolyl 4-hydroxylase alpha subunit" evidence="6">
    <location>
        <begin position="7"/>
        <end position="225"/>
    </location>
</feature>
<dbReference type="PANTHER" id="PTHR10869:SF246">
    <property type="entry name" value="TRANSMEMBRANE PROLYL 4-HYDROXYLASE"/>
    <property type="match status" value="1"/>
</dbReference>
<reference evidence="7 8" key="1">
    <citation type="submission" date="2021-04" db="EMBL/GenBank/DDBJ databases">
        <title>The genome sequence of type strain Ideonella paludis KCTC 32238.</title>
        <authorList>
            <person name="Liu Y."/>
        </authorList>
    </citation>
    <scope>NUCLEOTIDE SEQUENCE [LARGE SCALE GENOMIC DNA]</scope>
    <source>
        <strain evidence="7 8">KCTC 32238</strain>
    </source>
</reference>
<dbReference type="InterPro" id="IPR045054">
    <property type="entry name" value="P4HA-like"/>
</dbReference>
<keyword evidence="3" id="KW-0223">Dioxygenase</keyword>
<dbReference type="RefSeq" id="WP_210810356.1">
    <property type="nucleotide sequence ID" value="NZ_JAGQDG010000006.1"/>
</dbReference>
<evidence type="ECO:0000256" key="4">
    <source>
        <dbReference type="ARBA" id="ARBA00023002"/>
    </source>
</evidence>
<comment type="caution">
    <text evidence="7">The sequence shown here is derived from an EMBL/GenBank/DDBJ whole genome shotgun (WGS) entry which is preliminary data.</text>
</comment>
<dbReference type="InterPro" id="IPR006620">
    <property type="entry name" value="Pro_4_hyd_alph"/>
</dbReference>
<comment type="cofactor">
    <cofactor evidence="1">
        <name>L-ascorbate</name>
        <dbReference type="ChEBI" id="CHEBI:38290"/>
    </cofactor>
</comment>
<dbReference type="EMBL" id="JAGQDG010000006">
    <property type="protein sequence ID" value="MBQ0936955.1"/>
    <property type="molecule type" value="Genomic_DNA"/>
</dbReference>
<evidence type="ECO:0000256" key="5">
    <source>
        <dbReference type="ARBA" id="ARBA00023004"/>
    </source>
</evidence>
<keyword evidence="4" id="KW-0560">Oxidoreductase</keyword>
<protein>
    <submittedName>
        <fullName evidence="7">2OG-Fe(II) oxygenase</fullName>
    </submittedName>
</protein>
<gene>
    <name evidence="7" type="ORF">KAK11_16630</name>
</gene>
<evidence type="ECO:0000256" key="1">
    <source>
        <dbReference type="ARBA" id="ARBA00001961"/>
    </source>
</evidence>
<name>A0ABS5E0L9_9BURK</name>
<evidence type="ECO:0000256" key="2">
    <source>
        <dbReference type="ARBA" id="ARBA00022723"/>
    </source>
</evidence>
<dbReference type="Gene3D" id="2.60.120.620">
    <property type="entry name" value="q2cbj1_9rhob like domain"/>
    <property type="match status" value="1"/>
</dbReference>
<dbReference type="Proteomes" id="UP000672097">
    <property type="component" value="Unassembled WGS sequence"/>
</dbReference>
<dbReference type="Pfam" id="PF13640">
    <property type="entry name" value="2OG-FeII_Oxy_3"/>
    <property type="match status" value="1"/>
</dbReference>
<dbReference type="PANTHER" id="PTHR10869">
    <property type="entry name" value="PROLYL 4-HYDROXYLASE ALPHA SUBUNIT"/>
    <property type="match status" value="1"/>
</dbReference>
<evidence type="ECO:0000313" key="8">
    <source>
        <dbReference type="Proteomes" id="UP000672097"/>
    </source>
</evidence>
<keyword evidence="2" id="KW-0479">Metal-binding</keyword>
<evidence type="ECO:0000256" key="3">
    <source>
        <dbReference type="ARBA" id="ARBA00022964"/>
    </source>
</evidence>
<organism evidence="7 8">
    <name type="scientific">Ideonella paludis</name>
    <dbReference type="NCBI Taxonomy" id="1233411"/>
    <lineage>
        <taxon>Bacteria</taxon>
        <taxon>Pseudomonadati</taxon>
        <taxon>Pseudomonadota</taxon>
        <taxon>Betaproteobacteria</taxon>
        <taxon>Burkholderiales</taxon>
        <taxon>Sphaerotilaceae</taxon>
        <taxon>Ideonella</taxon>
    </lineage>
</organism>
<proteinExistence type="predicted"/>
<evidence type="ECO:0000313" key="7">
    <source>
        <dbReference type="EMBL" id="MBQ0936955.1"/>
    </source>
</evidence>
<keyword evidence="8" id="KW-1185">Reference proteome</keyword>